<evidence type="ECO:0000256" key="1">
    <source>
        <dbReference type="SAM" id="MobiDB-lite"/>
    </source>
</evidence>
<organism evidence="2 3">
    <name type="scientific">Sorghum bicolor</name>
    <name type="common">Sorghum</name>
    <name type="synonym">Sorghum vulgare</name>
    <dbReference type="NCBI Taxonomy" id="4558"/>
    <lineage>
        <taxon>Eukaryota</taxon>
        <taxon>Viridiplantae</taxon>
        <taxon>Streptophyta</taxon>
        <taxon>Embryophyta</taxon>
        <taxon>Tracheophyta</taxon>
        <taxon>Spermatophyta</taxon>
        <taxon>Magnoliopsida</taxon>
        <taxon>Liliopsida</taxon>
        <taxon>Poales</taxon>
        <taxon>Poaceae</taxon>
        <taxon>PACMAD clade</taxon>
        <taxon>Panicoideae</taxon>
        <taxon>Andropogonodae</taxon>
        <taxon>Andropogoneae</taxon>
        <taxon>Sorghinae</taxon>
        <taxon>Sorghum</taxon>
    </lineage>
</organism>
<reference evidence="3" key="2">
    <citation type="journal article" date="2018" name="Plant J.">
        <title>The Sorghum bicolor reference genome: improved assembly, gene annotations, a transcriptome atlas, and signatures of genome organization.</title>
        <authorList>
            <person name="McCormick R.F."/>
            <person name="Truong S.K."/>
            <person name="Sreedasyam A."/>
            <person name="Jenkins J."/>
            <person name="Shu S."/>
            <person name="Sims D."/>
            <person name="Kennedy M."/>
            <person name="Amirebrahimi M."/>
            <person name="Weers B.D."/>
            <person name="McKinley B."/>
            <person name="Mattison A."/>
            <person name="Morishige D.T."/>
            <person name="Grimwood J."/>
            <person name="Schmutz J."/>
            <person name="Mullet J.E."/>
        </authorList>
    </citation>
    <scope>NUCLEOTIDE SEQUENCE [LARGE SCALE GENOMIC DNA]</scope>
    <source>
        <strain evidence="3">cv. BTx623</strain>
    </source>
</reference>
<dbReference type="ExpressionAtlas" id="A0A1B6PCL0">
    <property type="expression patterns" value="baseline"/>
</dbReference>
<feature type="compositionally biased region" description="Low complexity" evidence="1">
    <location>
        <begin position="32"/>
        <end position="54"/>
    </location>
</feature>
<evidence type="ECO:0000313" key="2">
    <source>
        <dbReference type="EMBL" id="KXG23464.1"/>
    </source>
</evidence>
<feature type="region of interest" description="Disordered" evidence="1">
    <location>
        <begin position="1"/>
        <end position="145"/>
    </location>
</feature>
<name>A0A1B6PCL0_SORBI</name>
<feature type="compositionally biased region" description="Low complexity" evidence="1">
    <location>
        <begin position="1"/>
        <end position="24"/>
    </location>
</feature>
<dbReference type="AlphaFoldDB" id="A0A1B6PCL0"/>
<evidence type="ECO:0000313" key="3">
    <source>
        <dbReference type="Proteomes" id="UP000000768"/>
    </source>
</evidence>
<dbReference type="Gramene" id="KXG23464">
    <property type="protein sequence ID" value="KXG23464"/>
    <property type="gene ID" value="SORBI_3008G098400"/>
</dbReference>
<feature type="compositionally biased region" description="Basic residues" evidence="1">
    <location>
        <begin position="117"/>
        <end position="130"/>
    </location>
</feature>
<dbReference type="EMBL" id="CM000767">
    <property type="protein sequence ID" value="KXG23464.1"/>
    <property type="molecule type" value="Genomic_DNA"/>
</dbReference>
<reference evidence="2 3" key="1">
    <citation type="journal article" date="2009" name="Nature">
        <title>The Sorghum bicolor genome and the diversification of grasses.</title>
        <authorList>
            <person name="Paterson A.H."/>
            <person name="Bowers J.E."/>
            <person name="Bruggmann R."/>
            <person name="Dubchak I."/>
            <person name="Grimwood J."/>
            <person name="Gundlach H."/>
            <person name="Haberer G."/>
            <person name="Hellsten U."/>
            <person name="Mitros T."/>
            <person name="Poliakov A."/>
            <person name="Schmutz J."/>
            <person name="Spannagl M."/>
            <person name="Tang H."/>
            <person name="Wang X."/>
            <person name="Wicker T."/>
            <person name="Bharti A.K."/>
            <person name="Chapman J."/>
            <person name="Feltus F.A."/>
            <person name="Gowik U."/>
            <person name="Grigoriev I.V."/>
            <person name="Lyons E."/>
            <person name="Maher C.A."/>
            <person name="Martis M."/>
            <person name="Narechania A."/>
            <person name="Otillar R.P."/>
            <person name="Penning B.W."/>
            <person name="Salamov A.A."/>
            <person name="Wang Y."/>
            <person name="Zhang L."/>
            <person name="Carpita N.C."/>
            <person name="Freeling M."/>
            <person name="Gingle A.R."/>
            <person name="Hash C.T."/>
            <person name="Keller B."/>
            <person name="Klein P."/>
            <person name="Kresovich S."/>
            <person name="McCann M.C."/>
            <person name="Ming R."/>
            <person name="Peterson D.G."/>
            <person name="Mehboob-ur-Rahman"/>
            <person name="Ware D."/>
            <person name="Westhoff P."/>
            <person name="Mayer K.F."/>
            <person name="Messing J."/>
            <person name="Rokhsar D.S."/>
        </authorList>
    </citation>
    <scope>NUCLEOTIDE SEQUENCE [LARGE SCALE GENOMIC DNA]</scope>
    <source>
        <strain evidence="3">cv. BTx623</strain>
    </source>
</reference>
<dbReference type="Proteomes" id="UP000000768">
    <property type="component" value="Chromosome 8"/>
</dbReference>
<protein>
    <submittedName>
        <fullName evidence="2">Uncharacterized protein</fullName>
    </submittedName>
</protein>
<proteinExistence type="predicted"/>
<dbReference type="InParanoid" id="A0A1B6PCL0"/>
<feature type="compositionally biased region" description="Low complexity" evidence="1">
    <location>
        <begin position="62"/>
        <end position="99"/>
    </location>
</feature>
<keyword evidence="3" id="KW-1185">Reference proteome</keyword>
<sequence length="311" mass="33756">MSALASSSTASRCATPSTRSSSSWPTPPPRGSPRCAPSPSSTCPAATAASSSRRSAARRASRSSSPAMPSRASRPSGAWWRPTSSVPSRRTTTPWAIPSSPRPPMASPPVTWTRASGRLRRRPRGRRTRRTASDGRASRWQTVTGGSTPGAAWSPLPFTRFLPCSDPASSSSSFSSGSPGLGFILTCVCHSVVLGVGFHDWVRLWDFKYALTASEVCIHACICNLFADLDVLKLNKAHILYIAYLRNWLCCSAIHVTSAAIQELVIVTFRSLLCNWPCSLLILKSFRGDLSLVNYLFSFIYSASLWPNHDF</sequence>
<accession>A0A1B6PCL0</accession>
<gene>
    <name evidence="2" type="ORF">SORBI_3008G098400</name>
</gene>